<evidence type="ECO:0000313" key="2">
    <source>
        <dbReference type="EMBL" id="AQS53406.1"/>
    </source>
</evidence>
<dbReference type="OrthoDB" id="2168752at2"/>
<feature type="compositionally biased region" description="Low complexity" evidence="1">
    <location>
        <begin position="30"/>
        <end position="47"/>
    </location>
</feature>
<keyword evidence="3" id="KW-1185">Reference proteome</keyword>
<dbReference type="PROSITE" id="PS51257">
    <property type="entry name" value="PROKAR_LIPOPROTEIN"/>
    <property type="match status" value="1"/>
</dbReference>
<protein>
    <recommendedName>
        <fullName evidence="4">Lipoprotein</fullName>
    </recommendedName>
</protein>
<sequence length="176" mass="19667">MNIRKMSLFIATSSLLVACNSTTEVEPDKQSVSISESSQVIESISESVSEEIQEESSSTLIEESVEENFEESSKESSEEVLVESSQESFEDVTELNSEETTLIERAKAAITEATGYSEGDYLFLIHPIEDQIATIEVREDGEEVASMIGMFRYNDETQELQEMDLLTGEYVTYPAE</sequence>
<proteinExistence type="predicted"/>
<name>A0A1S6IPE9_9LACT</name>
<reference evidence="2 3" key="1">
    <citation type="journal article" date="2014" name="Int. J. Syst. Evol. Microbiol.">
        <title>Jeotgalibaca dankookensis gen. nov., sp. nov., a member of the family Carnobacteriaceae, isolated from seujeot (Korean traditional food).</title>
        <authorList>
            <person name="Lee D.G."/>
            <person name="Trujillo M.E."/>
            <person name="Kang H."/>
            <person name="Ahn T.Y."/>
        </authorList>
    </citation>
    <scope>NUCLEOTIDE SEQUENCE [LARGE SCALE GENOMIC DNA]</scope>
    <source>
        <strain evidence="2 3">EX-07</strain>
    </source>
</reference>
<evidence type="ECO:0008006" key="4">
    <source>
        <dbReference type="Google" id="ProtNLM"/>
    </source>
</evidence>
<evidence type="ECO:0000313" key="3">
    <source>
        <dbReference type="Proteomes" id="UP000188993"/>
    </source>
</evidence>
<dbReference type="EMBL" id="CP019728">
    <property type="protein sequence ID" value="AQS53406.1"/>
    <property type="molecule type" value="Genomic_DNA"/>
</dbReference>
<accession>A0A1S6IPE9</accession>
<evidence type="ECO:0000256" key="1">
    <source>
        <dbReference type="SAM" id="MobiDB-lite"/>
    </source>
</evidence>
<dbReference type="KEGG" id="jda:BW727_101036"/>
<dbReference type="STRING" id="708126.BW727_101036"/>
<organism evidence="2 3">
    <name type="scientific">Jeotgalibaca dankookensis</name>
    <dbReference type="NCBI Taxonomy" id="708126"/>
    <lineage>
        <taxon>Bacteria</taxon>
        <taxon>Bacillati</taxon>
        <taxon>Bacillota</taxon>
        <taxon>Bacilli</taxon>
        <taxon>Lactobacillales</taxon>
        <taxon>Carnobacteriaceae</taxon>
        <taxon>Jeotgalibaca</taxon>
    </lineage>
</organism>
<dbReference type="AlphaFoldDB" id="A0A1S6IPE9"/>
<feature type="region of interest" description="Disordered" evidence="1">
    <location>
        <begin position="26"/>
        <end position="94"/>
    </location>
</feature>
<gene>
    <name evidence="2" type="ORF">BW727_101036</name>
</gene>
<dbReference type="Proteomes" id="UP000188993">
    <property type="component" value="Chromosome"/>
</dbReference>
<dbReference type="RefSeq" id="WP_062470198.1">
    <property type="nucleotide sequence ID" value="NZ_BBYN01000018.1"/>
</dbReference>